<protein>
    <submittedName>
        <fullName evidence="1">DNA polymerase iii subunit delta</fullName>
    </submittedName>
</protein>
<dbReference type="EMBL" id="AFXA01000011">
    <property type="protein sequence ID" value="EGV00094.1"/>
    <property type="molecule type" value="Genomic_DNA"/>
</dbReference>
<dbReference type="SUPFAM" id="SSF52540">
    <property type="entry name" value="P-loop containing nucleoside triphosphate hydrolases"/>
    <property type="match status" value="1"/>
</dbReference>
<dbReference type="InterPro" id="IPR027417">
    <property type="entry name" value="P-loop_NTPase"/>
</dbReference>
<dbReference type="Proteomes" id="UP000004978">
    <property type="component" value="Unassembled WGS sequence"/>
</dbReference>
<proteinExistence type="predicted"/>
<dbReference type="Gene3D" id="3.40.50.300">
    <property type="entry name" value="P-loop containing nucleotide triphosphate hydrolases"/>
    <property type="match status" value="1"/>
</dbReference>
<sequence>MKKQNLEYIIQHSLEQNKINHCYLLKSYEKVNFDKSILFIINALNKSNLKNLNQENLPANIVVFNKSDNGNLALEKEEIVKQFELTSLSTFQENQYKFLVFENIDQASNAALNSLLKTIENPSKNVIFILTTNKFNKVLSTIKSRSMIINIPSTNKKEIEKELLNNNLSPRESYLFAQIFTDTKQILSTIKPYTLDTFLELKNVVENSFKNPYFLYAYLIQYLKKDTKQDFLNLIYALKYFYSLSWNVEKNEDEELKNLAKKMKNANFDLYDCFIVLSDFLNNQDSNLNFFLQAEKMLIKLMEIYV</sequence>
<dbReference type="RefSeq" id="WP_006608707.1">
    <property type="nucleotide sequence ID" value="NZ_AFXA01000011.1"/>
</dbReference>
<dbReference type="InterPro" id="IPR050238">
    <property type="entry name" value="DNA_Rep/Repair_Clamp_Loader"/>
</dbReference>
<evidence type="ECO:0000313" key="2">
    <source>
        <dbReference type="Proteomes" id="UP000004978"/>
    </source>
</evidence>
<evidence type="ECO:0000313" key="1">
    <source>
        <dbReference type="EMBL" id="EGV00094.1"/>
    </source>
</evidence>
<dbReference type="STRING" id="1037410.MCSF7_01501"/>
<dbReference type="PANTHER" id="PTHR11669:SF8">
    <property type="entry name" value="DNA POLYMERASE III SUBUNIT DELTA"/>
    <property type="match status" value="1"/>
</dbReference>
<gene>
    <name evidence="1" type="ORF">MCSF7_01501</name>
</gene>
<dbReference type="eggNOG" id="COG0470">
    <property type="taxonomic scope" value="Bacteria"/>
</dbReference>
<dbReference type="NCBIfam" id="NF005515">
    <property type="entry name" value="PRK07132.1"/>
    <property type="match status" value="1"/>
</dbReference>
<organism evidence="1 2">
    <name type="scientific">Mycoplasmopsis columbina SF7</name>
    <dbReference type="NCBI Taxonomy" id="1037410"/>
    <lineage>
        <taxon>Bacteria</taxon>
        <taxon>Bacillati</taxon>
        <taxon>Mycoplasmatota</taxon>
        <taxon>Mycoplasmoidales</taxon>
        <taxon>Metamycoplasmataceae</taxon>
        <taxon>Mycoplasmopsis</taxon>
    </lineage>
</organism>
<name>F9UK89_9BACT</name>
<dbReference type="GO" id="GO:0006261">
    <property type="term" value="P:DNA-templated DNA replication"/>
    <property type="evidence" value="ECO:0007669"/>
    <property type="project" value="TreeGrafter"/>
</dbReference>
<dbReference type="AlphaFoldDB" id="F9UK89"/>
<reference evidence="1 2" key="1">
    <citation type="journal article" date="2013" name="Genome Announc.">
        <title>Genome Sequence of Mycoplasma columbinum Strain SF7.</title>
        <authorList>
            <person name="Guo Z."/>
            <person name="Xu X."/>
            <person name="Zheng Q."/>
            <person name="Li T."/>
            <person name="Kuang S."/>
            <person name="Zhang Z."/>
            <person name="Chen Y."/>
            <person name="Lu X."/>
            <person name="Zhou R."/>
            <person name="Bi D."/>
            <person name="Jin H."/>
        </authorList>
    </citation>
    <scope>NUCLEOTIDE SEQUENCE [LARGE SCALE GENOMIC DNA]</scope>
    <source>
        <strain evidence="1 2">SF7</strain>
    </source>
</reference>
<keyword evidence="2" id="KW-1185">Reference proteome</keyword>
<accession>F9UK89</accession>
<dbReference type="PANTHER" id="PTHR11669">
    <property type="entry name" value="REPLICATION FACTOR C / DNA POLYMERASE III GAMMA-TAU SUBUNIT"/>
    <property type="match status" value="1"/>
</dbReference>
<comment type="caution">
    <text evidence="1">The sequence shown here is derived from an EMBL/GenBank/DDBJ whole genome shotgun (WGS) entry which is preliminary data.</text>
</comment>
<dbReference type="Pfam" id="PF13177">
    <property type="entry name" value="DNA_pol3_delta2"/>
    <property type="match status" value="1"/>
</dbReference>